<keyword evidence="3" id="KW-0560">Oxidoreductase</keyword>
<dbReference type="Gene3D" id="3.50.50.60">
    <property type="entry name" value="FAD/NAD(P)-binding domain"/>
    <property type="match status" value="1"/>
</dbReference>
<dbReference type="GO" id="GO:0051539">
    <property type="term" value="F:4 iron, 4 sulfur cluster binding"/>
    <property type="evidence" value="ECO:0007669"/>
    <property type="project" value="UniProtKB-KW"/>
</dbReference>
<dbReference type="EMBL" id="FWFR01000002">
    <property type="protein sequence ID" value="SLN55262.1"/>
    <property type="molecule type" value="Genomic_DNA"/>
</dbReference>
<dbReference type="GO" id="GO:0046872">
    <property type="term" value="F:metal ion binding"/>
    <property type="evidence" value="ECO:0007669"/>
    <property type="project" value="UniProtKB-KW"/>
</dbReference>
<proteinExistence type="predicted"/>
<evidence type="ECO:0000256" key="5">
    <source>
        <dbReference type="ARBA" id="ARBA00023014"/>
    </source>
</evidence>
<dbReference type="GO" id="GO:0016491">
    <property type="term" value="F:oxidoreductase activity"/>
    <property type="evidence" value="ECO:0007669"/>
    <property type="project" value="UniProtKB-KW"/>
</dbReference>
<keyword evidence="4" id="KW-0408">Iron</keyword>
<evidence type="ECO:0008006" key="8">
    <source>
        <dbReference type="Google" id="ProtNLM"/>
    </source>
</evidence>
<dbReference type="PANTHER" id="PTHR43498:SF1">
    <property type="entry name" value="COB--COM HETERODISULFIDE REDUCTASE IRON-SULFUR SUBUNIT A"/>
    <property type="match status" value="1"/>
</dbReference>
<evidence type="ECO:0000256" key="2">
    <source>
        <dbReference type="ARBA" id="ARBA00022723"/>
    </source>
</evidence>
<dbReference type="InterPro" id="IPR036188">
    <property type="entry name" value="FAD/NAD-bd_sf"/>
</dbReference>
<dbReference type="InterPro" id="IPR039650">
    <property type="entry name" value="HdrA-like"/>
</dbReference>
<dbReference type="PANTHER" id="PTHR43498">
    <property type="entry name" value="FERREDOXIN:COB-COM HETERODISULFIDE REDUCTASE SUBUNIT A"/>
    <property type="match status" value="1"/>
</dbReference>
<keyword evidence="5" id="KW-0411">Iron-sulfur</keyword>
<dbReference type="RefSeq" id="WP_085883736.1">
    <property type="nucleotide sequence ID" value="NZ_FWFR01000002.1"/>
</dbReference>
<dbReference type="Proteomes" id="UP000193200">
    <property type="component" value="Unassembled WGS sequence"/>
</dbReference>
<evidence type="ECO:0000256" key="1">
    <source>
        <dbReference type="ARBA" id="ARBA00022485"/>
    </source>
</evidence>
<name>A0A1Y5T4T2_9PROT</name>
<accession>A0A1Y5T4T2</accession>
<keyword evidence="7" id="KW-1185">Reference proteome</keyword>
<evidence type="ECO:0000256" key="3">
    <source>
        <dbReference type="ARBA" id="ARBA00023002"/>
    </source>
</evidence>
<organism evidence="6 7">
    <name type="scientific">Oceanibacterium hippocampi</name>
    <dbReference type="NCBI Taxonomy" id="745714"/>
    <lineage>
        <taxon>Bacteria</taxon>
        <taxon>Pseudomonadati</taxon>
        <taxon>Pseudomonadota</taxon>
        <taxon>Alphaproteobacteria</taxon>
        <taxon>Sneathiellales</taxon>
        <taxon>Sneathiellaceae</taxon>
        <taxon>Oceanibacterium</taxon>
    </lineage>
</organism>
<reference evidence="6 7" key="1">
    <citation type="submission" date="2017-03" db="EMBL/GenBank/DDBJ databases">
        <authorList>
            <person name="Afonso C.L."/>
            <person name="Miller P.J."/>
            <person name="Scott M.A."/>
            <person name="Spackman E."/>
            <person name="Goraichik I."/>
            <person name="Dimitrov K.M."/>
            <person name="Suarez D.L."/>
            <person name="Swayne D.E."/>
        </authorList>
    </citation>
    <scope>NUCLEOTIDE SEQUENCE [LARGE SCALE GENOMIC DNA]</scope>
    <source>
        <strain evidence="6 7">CECT 7691</strain>
    </source>
</reference>
<dbReference type="InParanoid" id="A0A1Y5T4T2"/>
<dbReference type="AlphaFoldDB" id="A0A1Y5T4T2"/>
<sequence length="436" mass="45701">MALIPEIAVRTVRRESPARAPLAVDICVVGSGAAGTSAALEAAALGKRVAIVDAAPSPGGQAVSSLIGTFCGLYGNGPDPIRVTYGVAGAMLAALKAKGVAHARPARNTRIVLYDEQALARWVEDSLLDADVLPLFGAVLRGAEVANGRVAALDLASRWGDLRIEAEGFVDATGDGALCWLAGAELQQPETPIWGSVMFTLEGVDGAKAGAIPRPVIHDALRARGRDHGLCREDGFVFPVPGRDIALVNMTHIETPLDPVGGSRAVLSGRAQVDRLVGFLKAEFPDAFAGASVRSYGLPGIRQTRWIRGRHRITVDEVLSGTRPADAIARCSWPIELHYAADAVHWQEFGDDHMHYVPFGAMTPAALGNVVAAGRCIDGDPAALSSVRVMGPCIAMGAAAAHALDLAGAGSVHQLDIAALQDRVRDNLQGVERDTW</sequence>
<dbReference type="Pfam" id="PF12831">
    <property type="entry name" value="FAD_oxidored"/>
    <property type="match status" value="1"/>
</dbReference>
<evidence type="ECO:0000313" key="7">
    <source>
        <dbReference type="Proteomes" id="UP000193200"/>
    </source>
</evidence>
<evidence type="ECO:0000256" key="4">
    <source>
        <dbReference type="ARBA" id="ARBA00023004"/>
    </source>
</evidence>
<gene>
    <name evidence="6" type="ORF">OCH7691_02374</name>
</gene>
<evidence type="ECO:0000313" key="6">
    <source>
        <dbReference type="EMBL" id="SLN55262.1"/>
    </source>
</evidence>
<keyword evidence="2" id="KW-0479">Metal-binding</keyword>
<protein>
    <recommendedName>
        <fullName evidence="8">FAD dependent oxidoreductase</fullName>
    </recommendedName>
</protein>
<dbReference type="SUPFAM" id="SSF51905">
    <property type="entry name" value="FAD/NAD(P)-binding domain"/>
    <property type="match status" value="1"/>
</dbReference>
<keyword evidence="1" id="KW-0004">4Fe-4S</keyword>